<organism evidence="1 2">
    <name type="scientific">Rhabditophanes sp. KR3021</name>
    <dbReference type="NCBI Taxonomy" id="114890"/>
    <lineage>
        <taxon>Eukaryota</taxon>
        <taxon>Metazoa</taxon>
        <taxon>Ecdysozoa</taxon>
        <taxon>Nematoda</taxon>
        <taxon>Chromadorea</taxon>
        <taxon>Rhabditida</taxon>
        <taxon>Tylenchina</taxon>
        <taxon>Panagrolaimomorpha</taxon>
        <taxon>Strongyloidoidea</taxon>
        <taxon>Alloionematidae</taxon>
        <taxon>Rhabditophanes</taxon>
    </lineage>
</organism>
<protein>
    <submittedName>
        <fullName evidence="2">Uncharacterized protein</fullName>
    </submittedName>
</protein>
<proteinExistence type="predicted"/>
<name>A0AC35UHU4_9BILA</name>
<dbReference type="Proteomes" id="UP000095286">
    <property type="component" value="Unplaced"/>
</dbReference>
<reference evidence="2" key="1">
    <citation type="submission" date="2016-11" db="UniProtKB">
        <authorList>
            <consortium name="WormBaseParasite"/>
        </authorList>
    </citation>
    <scope>IDENTIFICATION</scope>
    <source>
        <strain evidence="2">KR3021</strain>
    </source>
</reference>
<evidence type="ECO:0000313" key="1">
    <source>
        <dbReference type="Proteomes" id="UP000095286"/>
    </source>
</evidence>
<evidence type="ECO:0000313" key="2">
    <source>
        <dbReference type="WBParaSite" id="RSKR_0001114433.1"/>
    </source>
</evidence>
<dbReference type="WBParaSite" id="RSKR_0001114433.1">
    <property type="protein sequence ID" value="RSKR_0001114433.1"/>
    <property type="gene ID" value="RSKR_0001114433"/>
</dbReference>
<sequence length="247" mass="28814">MPKIFENVEYFDKDGVKYKNAYEDLKPVRRSMFVPKPLAGRCGGVRYFTKVGGKTNQIKEAFFKDDYDLHGPQNIIHDQIFTGQDKHFYKDEFYLINHFSNTTLDISDQMDPLLDSNIQFEPLIIIPPPILKLKKIIQPKFKQRTYDPLPVNDTLICNEVEDALNLNRIKLTPKYSFSQDDDLIASINKAELRHNQKLESEIEESLYRISESTKESKLTPGSTEFYCSKRRPKASLKKLMQKCNTNY</sequence>
<accession>A0AC35UHU4</accession>